<reference evidence="5" key="1">
    <citation type="submission" date="2017-02" db="UniProtKB">
        <authorList>
            <consortium name="WormBaseParasite"/>
        </authorList>
    </citation>
    <scope>IDENTIFICATION</scope>
</reference>
<proteinExistence type="predicted"/>
<evidence type="ECO:0000313" key="3">
    <source>
        <dbReference type="Proteomes" id="UP000038040"/>
    </source>
</evidence>
<feature type="region of interest" description="Disordered" evidence="1">
    <location>
        <begin position="34"/>
        <end position="53"/>
    </location>
</feature>
<organism evidence="3 5">
    <name type="scientific">Dracunculus medinensis</name>
    <name type="common">Guinea worm</name>
    <dbReference type="NCBI Taxonomy" id="318479"/>
    <lineage>
        <taxon>Eukaryota</taxon>
        <taxon>Metazoa</taxon>
        <taxon>Ecdysozoa</taxon>
        <taxon>Nematoda</taxon>
        <taxon>Chromadorea</taxon>
        <taxon>Rhabditida</taxon>
        <taxon>Spirurina</taxon>
        <taxon>Dracunculoidea</taxon>
        <taxon>Dracunculidae</taxon>
        <taxon>Dracunculus</taxon>
    </lineage>
</organism>
<gene>
    <name evidence="2" type="ORF">DME_LOCUS1617</name>
</gene>
<dbReference type="OrthoDB" id="5815655at2759"/>
<dbReference type="AlphaFoldDB" id="A0A0N4UHP9"/>
<accession>A0A0N4UHP9</accession>
<dbReference type="EMBL" id="UYYG01000026">
    <property type="protein sequence ID" value="VDN51644.1"/>
    <property type="molecule type" value="Genomic_DNA"/>
</dbReference>
<keyword evidence="4" id="KW-1185">Reference proteome</keyword>
<evidence type="ECO:0000256" key="1">
    <source>
        <dbReference type="SAM" id="MobiDB-lite"/>
    </source>
</evidence>
<name>A0A0N4UHP9_DRAME</name>
<dbReference type="Proteomes" id="UP000274756">
    <property type="component" value="Unassembled WGS sequence"/>
</dbReference>
<evidence type="ECO:0000313" key="4">
    <source>
        <dbReference type="Proteomes" id="UP000274756"/>
    </source>
</evidence>
<reference evidence="2 4" key="2">
    <citation type="submission" date="2018-11" db="EMBL/GenBank/DDBJ databases">
        <authorList>
            <consortium name="Pathogen Informatics"/>
        </authorList>
    </citation>
    <scope>NUCLEOTIDE SEQUENCE [LARGE SCALE GENOMIC DNA]</scope>
</reference>
<dbReference type="WBParaSite" id="DME_0000709101-mRNA-1">
    <property type="protein sequence ID" value="DME_0000709101-mRNA-1"/>
    <property type="gene ID" value="DME_0000709101"/>
</dbReference>
<dbReference type="Proteomes" id="UP000038040">
    <property type="component" value="Unplaced"/>
</dbReference>
<evidence type="ECO:0000313" key="2">
    <source>
        <dbReference type="EMBL" id="VDN51644.1"/>
    </source>
</evidence>
<evidence type="ECO:0000313" key="5">
    <source>
        <dbReference type="WBParaSite" id="DME_0000709101-mRNA-1"/>
    </source>
</evidence>
<protein>
    <submittedName>
        <fullName evidence="2 5">Uncharacterized protein</fullName>
    </submittedName>
</protein>
<feature type="region of interest" description="Disordered" evidence="1">
    <location>
        <begin position="63"/>
        <end position="93"/>
    </location>
</feature>
<sequence length="93" mass="10092">MAESDSGASHRGFSQKARGILIAPSVPVFVSDRKLEDKRPNSSENQIAPHHGFNEKAREILLDHPKTPQRSGKVPSGATPIRIKGSEKVGQLI</sequence>